<reference evidence="4 5" key="1">
    <citation type="submission" date="2016-10" db="EMBL/GenBank/DDBJ databases">
        <authorList>
            <person name="de Groot N.N."/>
        </authorList>
    </citation>
    <scope>NUCLEOTIDE SEQUENCE [LARGE SCALE GENOMIC DNA]</scope>
    <source>
        <strain evidence="4 5">CGMCC 1.7056</strain>
    </source>
</reference>
<dbReference type="Pfam" id="PF13439">
    <property type="entry name" value="Glyco_transf_4"/>
    <property type="match status" value="1"/>
</dbReference>
<dbReference type="CDD" id="cd03801">
    <property type="entry name" value="GT4_PimA-like"/>
    <property type="match status" value="1"/>
</dbReference>
<dbReference type="PANTHER" id="PTHR12526">
    <property type="entry name" value="GLYCOSYLTRANSFERASE"/>
    <property type="match status" value="1"/>
</dbReference>
<keyword evidence="2 4" id="KW-0808">Transferase</keyword>
<keyword evidence="1" id="KW-0328">Glycosyltransferase</keyword>
<dbReference type="Gene3D" id="3.40.50.2000">
    <property type="entry name" value="Glycogen Phosphorylase B"/>
    <property type="match status" value="2"/>
</dbReference>
<proteinExistence type="predicted"/>
<evidence type="ECO:0000256" key="2">
    <source>
        <dbReference type="ARBA" id="ARBA00022679"/>
    </source>
</evidence>
<organism evidence="4 5">
    <name type="scientific">Nocardioides terrae</name>
    <dbReference type="NCBI Taxonomy" id="574651"/>
    <lineage>
        <taxon>Bacteria</taxon>
        <taxon>Bacillati</taxon>
        <taxon>Actinomycetota</taxon>
        <taxon>Actinomycetes</taxon>
        <taxon>Propionibacteriales</taxon>
        <taxon>Nocardioidaceae</taxon>
        <taxon>Nocardioides</taxon>
    </lineage>
</organism>
<evidence type="ECO:0000313" key="4">
    <source>
        <dbReference type="EMBL" id="SFB87792.1"/>
    </source>
</evidence>
<dbReference type="AlphaFoldDB" id="A0A1I1EMB2"/>
<evidence type="ECO:0000259" key="3">
    <source>
        <dbReference type="Pfam" id="PF13439"/>
    </source>
</evidence>
<gene>
    <name evidence="4" type="ORF">SAMN04487968_102126</name>
</gene>
<protein>
    <submittedName>
        <fullName evidence="4">Glycosyltransferase involved in cell wall bisynthesis</fullName>
    </submittedName>
</protein>
<feature type="domain" description="Glycosyltransferase subfamily 4-like N-terminal" evidence="3">
    <location>
        <begin position="36"/>
        <end position="199"/>
    </location>
</feature>
<dbReference type="STRING" id="574651.SAMN04487968_102126"/>
<sequence>MSHRVLLLTKTDFTDPRDGGTLRVAAVESELRRRLEADVRWVCVEERTGQAEVPSVGWLPQLIGNLRVLLAYLRIGSLSAARWYRPRVVRELLALQAELQPTVRVIEYSQLLGYRALLKGPVVLDMHNVESELMANYASSSGRAKAWLARYEAARLRWLERRLGKHADVVGVVSEHDRHILQQTMVAPPRRLVVAPNGVADAGFGIEAERGPEVVFVAHLGWAPNVDAAEWLCEKAWPEVVARRPDARLSLVGRSPAKRVLKLQADTVRVVPDVPSVLPYVAGAAVATAPLLAAGGTRLKILEALSCGTPVVATTLGALGLEHVDEAALLVRDDPSAFADAVLALLARASDAEAVRRAAEPFRWASTLDGLVAACRDAV</sequence>
<dbReference type="PANTHER" id="PTHR12526:SF600">
    <property type="entry name" value="GLYCOSYL TRANSFERASE GROUP 1"/>
    <property type="match status" value="1"/>
</dbReference>
<dbReference type="SUPFAM" id="SSF53756">
    <property type="entry name" value="UDP-Glycosyltransferase/glycogen phosphorylase"/>
    <property type="match status" value="1"/>
</dbReference>
<evidence type="ECO:0000256" key="1">
    <source>
        <dbReference type="ARBA" id="ARBA00022676"/>
    </source>
</evidence>
<dbReference type="Pfam" id="PF13692">
    <property type="entry name" value="Glyco_trans_1_4"/>
    <property type="match status" value="1"/>
</dbReference>
<keyword evidence="5" id="KW-1185">Reference proteome</keyword>
<accession>A0A1I1EMB2</accession>
<dbReference type="Proteomes" id="UP000198832">
    <property type="component" value="Unassembled WGS sequence"/>
</dbReference>
<dbReference type="InterPro" id="IPR028098">
    <property type="entry name" value="Glyco_trans_4-like_N"/>
</dbReference>
<dbReference type="GO" id="GO:0016757">
    <property type="term" value="F:glycosyltransferase activity"/>
    <property type="evidence" value="ECO:0007669"/>
    <property type="project" value="UniProtKB-KW"/>
</dbReference>
<name>A0A1I1EMB2_9ACTN</name>
<evidence type="ECO:0000313" key="5">
    <source>
        <dbReference type="Proteomes" id="UP000198832"/>
    </source>
</evidence>
<dbReference type="EMBL" id="FOLB01000002">
    <property type="protein sequence ID" value="SFB87792.1"/>
    <property type="molecule type" value="Genomic_DNA"/>
</dbReference>